<dbReference type="RefSeq" id="WP_012327540.1">
    <property type="nucleotide sequence ID" value="NC_010508.1"/>
</dbReference>
<evidence type="ECO:0000313" key="3">
    <source>
        <dbReference type="Proteomes" id="UP000002169"/>
    </source>
</evidence>
<gene>
    <name evidence="2" type="ordered locus">Bcenmc03_0017</name>
</gene>
<reference evidence="3" key="1">
    <citation type="submission" date="2008-02" db="EMBL/GenBank/DDBJ databases">
        <title>Complete sequence of chromosome 1 of Burkholderia cenocepacia MC0-3.</title>
        <authorList>
            <person name="Copeland A."/>
            <person name="Lucas S."/>
            <person name="Lapidus A."/>
            <person name="Barry K."/>
            <person name="Bruce D."/>
            <person name="Goodwin L."/>
            <person name="Glavina del Rio T."/>
            <person name="Dalin E."/>
            <person name="Tice H."/>
            <person name="Pitluck S."/>
            <person name="Chain P."/>
            <person name="Malfatti S."/>
            <person name="Shin M."/>
            <person name="Vergez L."/>
            <person name="Schmutz J."/>
            <person name="Larimer F."/>
            <person name="Land M."/>
            <person name="Hauser L."/>
            <person name="Kyrpides N."/>
            <person name="Mikhailova N."/>
            <person name="Tiedje J."/>
            <person name="Richardson P."/>
        </authorList>
    </citation>
    <scope>NUCLEOTIDE SEQUENCE [LARGE SCALE GENOMIC DNA]</scope>
    <source>
        <strain evidence="3">MC0-3</strain>
    </source>
</reference>
<dbReference type="Proteomes" id="UP000002169">
    <property type="component" value="Chromosome 1"/>
</dbReference>
<evidence type="ECO:0000259" key="1">
    <source>
        <dbReference type="Pfam" id="PF06527"/>
    </source>
</evidence>
<proteinExistence type="predicted"/>
<dbReference type="EMBL" id="CP000958">
    <property type="protein sequence ID" value="ACA89198.1"/>
    <property type="molecule type" value="Genomic_DNA"/>
</dbReference>
<protein>
    <recommendedName>
        <fullName evidence="1">TniQ domain-containing protein</fullName>
    </recommendedName>
</protein>
<sequence>MMTSNTSRLPLCRPKILPDEWIETYLFRVARANGIRRPRLSDIERFRPTLPVTAVSKPDGYPIWGNAMLPRWSVVTRVNKIRYCPECMVESRHIRSRWRLTLFEVCTLHHVRLKDDLAEPVMTRGYKQSDKYLITDITDEQLWDGAVCPMPNERQHVDRLWSEFERLILGSDLSGAFAQLTHILFLEAILDALATTMPESKSLPWDAPRSTRLAELVERSQFSLVPDSDGIRDFLDQITDPSHRGVALARLRRMLLDEAQRRTCLSSLPIADLRRRLLMDGQKTITPQTRGEVHPSHGVPDGYVSFEKATLLIGCTKDLLKHLIQADFSHGAVTVQHGNKRYIFFPSWAVEACRRWFASVVTHEQLMIELCITRSGYITLLKSGLLKPLTVKGQAYFYRTHLTSLCHRLEELSRPCPASFAHLQPLFGTWLPWSGPYTSSSCEMLQDIFAGKFPIFRRLENPGLSAYFIDSTAIERLRQFRMNVVAKQARLERSSQQLSFLPE</sequence>
<dbReference type="KEGG" id="bcm:Bcenmc03_0017"/>
<dbReference type="AlphaFoldDB" id="B1K1B0"/>
<organism evidence="2 3">
    <name type="scientific">Burkholderia orbicola (strain MC0-3)</name>
    <dbReference type="NCBI Taxonomy" id="406425"/>
    <lineage>
        <taxon>Bacteria</taxon>
        <taxon>Pseudomonadati</taxon>
        <taxon>Pseudomonadota</taxon>
        <taxon>Betaproteobacteria</taxon>
        <taxon>Burkholderiales</taxon>
        <taxon>Burkholderiaceae</taxon>
        <taxon>Burkholderia</taxon>
        <taxon>Burkholderia cepacia complex</taxon>
        <taxon>Burkholderia orbicola</taxon>
    </lineage>
</organism>
<dbReference type="HOGENOM" id="CLU_042009_0_0_4"/>
<accession>B1K1B0</accession>
<dbReference type="InterPro" id="IPR009492">
    <property type="entry name" value="TniQ"/>
</dbReference>
<feature type="domain" description="TniQ" evidence="1">
    <location>
        <begin position="68"/>
        <end position="113"/>
    </location>
</feature>
<name>B1K1B0_BURO0</name>
<evidence type="ECO:0000313" key="2">
    <source>
        <dbReference type="EMBL" id="ACA89198.1"/>
    </source>
</evidence>
<dbReference type="Pfam" id="PF06527">
    <property type="entry name" value="TniQ"/>
    <property type="match status" value="1"/>
</dbReference>